<dbReference type="Proteomes" id="UP000034410">
    <property type="component" value="Chromosome"/>
</dbReference>
<evidence type="ECO:0000256" key="2">
    <source>
        <dbReference type="ARBA" id="ARBA00012588"/>
    </source>
</evidence>
<dbReference type="PANTHER" id="PTHR45825">
    <property type="entry name" value="GRANULE-BOUND STARCH SYNTHASE 1, CHLOROPLASTIC/AMYLOPLASTIC"/>
    <property type="match status" value="1"/>
</dbReference>
<dbReference type="KEGG" id="seds:AAY24_02360"/>
<dbReference type="OrthoDB" id="9808590at2"/>
<dbReference type="AlphaFoldDB" id="A0A0F7JX61"/>
<keyword evidence="4" id="KW-0808">Transferase</keyword>
<dbReference type="SUPFAM" id="SSF53756">
    <property type="entry name" value="UDP-Glycosyltransferase/glycogen phosphorylase"/>
    <property type="match status" value="1"/>
</dbReference>
<name>A0A0F7JX61_9GAMM</name>
<dbReference type="EMBL" id="CP011412">
    <property type="protein sequence ID" value="AKH19380.1"/>
    <property type="molecule type" value="Genomic_DNA"/>
</dbReference>
<evidence type="ECO:0000313" key="6">
    <source>
        <dbReference type="EMBL" id="AKH19380.1"/>
    </source>
</evidence>
<dbReference type="Pfam" id="PF08323">
    <property type="entry name" value="Glyco_transf_5"/>
    <property type="match status" value="1"/>
</dbReference>
<evidence type="ECO:0000256" key="1">
    <source>
        <dbReference type="ARBA" id="ARBA00001478"/>
    </source>
</evidence>
<comment type="catalytic activity">
    <reaction evidence="1">
        <text>[(1-&gt;4)-alpha-D-glucosyl](n) + ADP-alpha-D-glucose = [(1-&gt;4)-alpha-D-glucosyl](n+1) + ADP + H(+)</text>
        <dbReference type="Rhea" id="RHEA:18189"/>
        <dbReference type="Rhea" id="RHEA-COMP:9584"/>
        <dbReference type="Rhea" id="RHEA-COMP:9587"/>
        <dbReference type="ChEBI" id="CHEBI:15378"/>
        <dbReference type="ChEBI" id="CHEBI:15444"/>
        <dbReference type="ChEBI" id="CHEBI:57498"/>
        <dbReference type="ChEBI" id="CHEBI:456216"/>
        <dbReference type="EC" id="2.4.1.21"/>
    </reaction>
</comment>
<feature type="domain" description="Starch synthase catalytic" evidence="5">
    <location>
        <begin position="12"/>
        <end position="237"/>
    </location>
</feature>
<evidence type="ECO:0000313" key="7">
    <source>
        <dbReference type="Proteomes" id="UP000034410"/>
    </source>
</evidence>
<accession>A0A0F7JX61</accession>
<keyword evidence="3" id="KW-0328">Glycosyltransferase</keyword>
<protein>
    <recommendedName>
        <fullName evidence="2">starch synthase</fullName>
        <ecNumber evidence="2">2.4.1.21</ecNumber>
    </recommendedName>
</protein>
<evidence type="ECO:0000256" key="4">
    <source>
        <dbReference type="ARBA" id="ARBA00022679"/>
    </source>
</evidence>
<keyword evidence="7" id="KW-1185">Reference proteome</keyword>
<proteinExistence type="predicted"/>
<dbReference type="GO" id="GO:0009011">
    <property type="term" value="F:alpha-1,4-glucan glucosyltransferase (ADP-glucose donor) activity"/>
    <property type="evidence" value="ECO:0007669"/>
    <property type="project" value="UniProtKB-EC"/>
</dbReference>
<evidence type="ECO:0000259" key="5">
    <source>
        <dbReference type="Pfam" id="PF08323"/>
    </source>
</evidence>
<dbReference type="EC" id="2.4.1.21" evidence="2"/>
<dbReference type="Gene3D" id="3.40.50.2000">
    <property type="entry name" value="Glycogen Phosphorylase B"/>
    <property type="match status" value="2"/>
</dbReference>
<dbReference type="PANTHER" id="PTHR45825:SF11">
    <property type="entry name" value="ALPHA AMYLASE DOMAIN-CONTAINING PROTEIN"/>
    <property type="match status" value="1"/>
</dbReference>
<evidence type="ECO:0000256" key="3">
    <source>
        <dbReference type="ARBA" id="ARBA00022676"/>
    </source>
</evidence>
<sequence>MNRDLSLPPQRVLFASGVIPELHGCSETAEFIATLPRALSESGHDVRLIVPAYTPMLARTNDHIQVSRVRLPGTHREARILRGQTEQNGILYLVDIPGNPGQSGDQVLSDAVHCGLFSRIVALVAINQAGINWQPDLLHCAGWQSALAISLLAGEWSRPATIYSMHEANHHYCQNEHIKALSLPVELLKSGALEMGGQFSFEKGAILTADELLLPSDGYRHELLLNPDAHPLAPLLKERADRLASIPSSIDYQRWSPTTDPHLEQHYDSSSFELKKLNRQRLLGELGLQLEDRDLLISFLATDHNGADSEQILGLLESLAPDTPVHILAAGRGADPLLQPLLDNVERFPRLSVHTLDDSGGWHRMLAGSDCLLLPAPYYPSAQQAQCALGYGTVPIAHATASIDEAVTDATPANLLHGTANGFLYADATVGELTDAVMRASKLYAKPPIWWEKLAVQGMEQNFQVRDSLTAYLQCYQSAIDNPATTPVH</sequence>
<dbReference type="RefSeq" id="WP_046858319.1">
    <property type="nucleotide sequence ID" value="NZ_CP011412.1"/>
</dbReference>
<gene>
    <name evidence="6" type="ORF">AAY24_02360</name>
</gene>
<organism evidence="6 7">
    <name type="scientific">Sedimenticola thiotaurini</name>
    <dbReference type="NCBI Taxonomy" id="1543721"/>
    <lineage>
        <taxon>Bacteria</taxon>
        <taxon>Pseudomonadati</taxon>
        <taxon>Pseudomonadota</taxon>
        <taxon>Gammaproteobacteria</taxon>
        <taxon>Chromatiales</taxon>
        <taxon>Sedimenticolaceae</taxon>
        <taxon>Sedimenticola</taxon>
    </lineage>
</organism>
<dbReference type="InterPro" id="IPR013534">
    <property type="entry name" value="Starch_synth_cat_dom"/>
</dbReference>
<reference evidence="6 7" key="1">
    <citation type="journal article" date="2015" name="Genome Announc.">
        <title>Complete Genome Sequence of Sedimenticola thiotaurini Strain SIP-G1, a Polyphosphate- and Polyhydroxyalkanoate-Accumulating Sulfur-Oxidizing Gammaproteobacterium Isolated from Salt Marsh Sediments.</title>
        <authorList>
            <person name="Flood B.E."/>
            <person name="Jones D.S."/>
            <person name="Bailey J.V."/>
        </authorList>
    </citation>
    <scope>NUCLEOTIDE SEQUENCE [LARGE SCALE GENOMIC DNA]</scope>
    <source>
        <strain evidence="6 7">SIP-G1</strain>
    </source>
</reference>